<dbReference type="InterPro" id="IPR052155">
    <property type="entry name" value="Biofilm_reg_signaling"/>
</dbReference>
<name>A0ABP9H774_9ACTN</name>
<proteinExistence type="predicted"/>
<dbReference type="PROSITE" id="PS50887">
    <property type="entry name" value="GGDEF"/>
    <property type="match status" value="1"/>
</dbReference>
<keyword evidence="6" id="KW-1185">Reference proteome</keyword>
<feature type="region of interest" description="Disordered" evidence="1">
    <location>
        <begin position="516"/>
        <end position="539"/>
    </location>
</feature>
<dbReference type="PROSITE" id="PS50883">
    <property type="entry name" value="EAL"/>
    <property type="match status" value="1"/>
</dbReference>
<reference evidence="6" key="1">
    <citation type="journal article" date="2019" name="Int. J. Syst. Evol. Microbiol.">
        <title>The Global Catalogue of Microorganisms (GCM) 10K type strain sequencing project: providing services to taxonomists for standard genome sequencing and annotation.</title>
        <authorList>
            <consortium name="The Broad Institute Genomics Platform"/>
            <consortium name="The Broad Institute Genome Sequencing Center for Infectious Disease"/>
            <person name="Wu L."/>
            <person name="Ma J."/>
        </authorList>
    </citation>
    <scope>NUCLEOTIDE SEQUENCE [LARGE SCALE GENOMIC DNA]</scope>
    <source>
        <strain evidence="6">JCM 18126</strain>
    </source>
</reference>
<dbReference type="PANTHER" id="PTHR44757">
    <property type="entry name" value="DIGUANYLATE CYCLASE DGCP"/>
    <property type="match status" value="1"/>
</dbReference>
<accession>A0ABP9H774</accession>
<feature type="domain" description="EAL" evidence="3">
    <location>
        <begin position="256"/>
        <end position="511"/>
    </location>
</feature>
<evidence type="ECO:0000313" key="6">
    <source>
        <dbReference type="Proteomes" id="UP001501195"/>
    </source>
</evidence>
<dbReference type="Pfam" id="PF00990">
    <property type="entry name" value="GGDEF"/>
    <property type="match status" value="1"/>
</dbReference>
<keyword evidence="2" id="KW-1133">Transmembrane helix</keyword>
<dbReference type="InterPro" id="IPR035919">
    <property type="entry name" value="EAL_sf"/>
</dbReference>
<dbReference type="SMART" id="SM00052">
    <property type="entry name" value="EAL"/>
    <property type="match status" value="1"/>
</dbReference>
<keyword evidence="2" id="KW-0812">Transmembrane</keyword>
<dbReference type="CDD" id="cd01948">
    <property type="entry name" value="EAL"/>
    <property type="match status" value="1"/>
</dbReference>
<evidence type="ECO:0000256" key="2">
    <source>
        <dbReference type="SAM" id="Phobius"/>
    </source>
</evidence>
<evidence type="ECO:0000256" key="1">
    <source>
        <dbReference type="SAM" id="MobiDB-lite"/>
    </source>
</evidence>
<dbReference type="Pfam" id="PF00563">
    <property type="entry name" value="EAL"/>
    <property type="match status" value="1"/>
</dbReference>
<dbReference type="InterPro" id="IPR043128">
    <property type="entry name" value="Rev_trsase/Diguanyl_cyclase"/>
</dbReference>
<dbReference type="Gene3D" id="3.30.70.270">
    <property type="match status" value="1"/>
</dbReference>
<dbReference type="Proteomes" id="UP001501195">
    <property type="component" value="Unassembled WGS sequence"/>
</dbReference>
<gene>
    <name evidence="5" type="ORF">GCM10023225_02920</name>
</gene>
<dbReference type="EMBL" id="BAABIL010000024">
    <property type="protein sequence ID" value="GAA4962807.1"/>
    <property type="molecule type" value="Genomic_DNA"/>
</dbReference>
<dbReference type="CDD" id="cd01949">
    <property type="entry name" value="GGDEF"/>
    <property type="match status" value="1"/>
</dbReference>
<organism evidence="5 6">
    <name type="scientific">Kineococcus glutinatus</name>
    <dbReference type="NCBI Taxonomy" id="1070872"/>
    <lineage>
        <taxon>Bacteria</taxon>
        <taxon>Bacillati</taxon>
        <taxon>Actinomycetota</taxon>
        <taxon>Actinomycetes</taxon>
        <taxon>Kineosporiales</taxon>
        <taxon>Kineosporiaceae</taxon>
        <taxon>Kineococcus</taxon>
    </lineage>
</organism>
<dbReference type="NCBIfam" id="TIGR00254">
    <property type="entry name" value="GGDEF"/>
    <property type="match status" value="1"/>
</dbReference>
<evidence type="ECO:0008006" key="7">
    <source>
        <dbReference type="Google" id="ProtNLM"/>
    </source>
</evidence>
<evidence type="ECO:0000259" key="3">
    <source>
        <dbReference type="PROSITE" id="PS50883"/>
    </source>
</evidence>
<dbReference type="InterPro" id="IPR000160">
    <property type="entry name" value="GGDEF_dom"/>
</dbReference>
<evidence type="ECO:0000313" key="5">
    <source>
        <dbReference type="EMBL" id="GAA4962807.1"/>
    </source>
</evidence>
<dbReference type="SUPFAM" id="SSF55073">
    <property type="entry name" value="Nucleotide cyclase"/>
    <property type="match status" value="1"/>
</dbReference>
<dbReference type="SUPFAM" id="SSF141868">
    <property type="entry name" value="EAL domain-like"/>
    <property type="match status" value="1"/>
</dbReference>
<dbReference type="SMART" id="SM00267">
    <property type="entry name" value="GGDEF"/>
    <property type="match status" value="1"/>
</dbReference>
<dbReference type="Gene3D" id="3.20.20.450">
    <property type="entry name" value="EAL domain"/>
    <property type="match status" value="1"/>
</dbReference>
<comment type="caution">
    <text evidence="5">The sequence shown here is derived from an EMBL/GenBank/DDBJ whole genome shotgun (WGS) entry which is preliminary data.</text>
</comment>
<feature type="transmembrane region" description="Helical" evidence="2">
    <location>
        <begin position="12"/>
        <end position="31"/>
    </location>
</feature>
<keyword evidence="2" id="KW-0472">Membrane</keyword>
<sequence>MRDAAGDDVRTTIVPWALVSPLVVVGVVALVQPFVPAGRVSDLLTTLAGGVVSAALLLLVARQSAHRLDAQGFARQVSLDAAMRQALHDPLTDLGNRQLFTDRLTHALARRAERGTAVLYMDLDGFKGVNDVYGHLVGDAMLVEVANRLRAAVRPEDTVARFGGDEFAVLCEDVGDEVVASRIAERIIASIAEKPFELAGRSLRMTPSVGIALATEEVDPSGLLRRADAALYRAKERGKARFEMFDEGMQAQALAKRQVEDDLAGAAERGELRLHYQPILDLHTDRVRSLEALLRWEHPTRGLLEPADFVPIAERTGLIVDIGNWALQEACRQLGRWYEAGGDDFDLTVSVNVSRRQLVQQNLVDVVESSLPRGRAAEALCLEVTEDLLAQDAGASVSTLHALRTMGVRIGVDDFGTGRSSPAHLQMLPIDHIKVDRQFTAHLGERQQADKLFSSIIGMARTLGIGVIAEGVESAAQLQALRRLDCDGAQGYLLGHPDTPGTVVDLRGPVPVVRVPGSQPAPRAGVEQPSAVGGVSRSV</sequence>
<dbReference type="InterPro" id="IPR001633">
    <property type="entry name" value="EAL_dom"/>
</dbReference>
<dbReference type="PANTHER" id="PTHR44757:SF2">
    <property type="entry name" value="BIOFILM ARCHITECTURE MAINTENANCE PROTEIN MBAA"/>
    <property type="match status" value="1"/>
</dbReference>
<evidence type="ECO:0000259" key="4">
    <source>
        <dbReference type="PROSITE" id="PS50887"/>
    </source>
</evidence>
<dbReference type="InterPro" id="IPR029787">
    <property type="entry name" value="Nucleotide_cyclase"/>
</dbReference>
<protein>
    <recommendedName>
        <fullName evidence="7">Diguanylate cyclase (GGDEF)-like protein</fullName>
    </recommendedName>
</protein>
<feature type="domain" description="GGDEF" evidence="4">
    <location>
        <begin position="114"/>
        <end position="247"/>
    </location>
</feature>